<name>A0A8J3MYJ3_9CHLR</name>
<dbReference type="InterPro" id="IPR014303">
    <property type="entry name" value="RNA_pol_sigma-70_ECF"/>
</dbReference>
<comment type="caution">
    <text evidence="4">The sequence shown here is derived from an EMBL/GenBank/DDBJ whole genome shotgun (WGS) entry which is preliminary data.</text>
</comment>
<dbReference type="Gene3D" id="1.10.10.10">
    <property type="entry name" value="Winged helix-like DNA-binding domain superfamily/Winged helix DNA-binding domain"/>
    <property type="match status" value="1"/>
</dbReference>
<dbReference type="NCBIfam" id="TIGR02937">
    <property type="entry name" value="sigma70-ECF"/>
    <property type="match status" value="1"/>
</dbReference>
<reference evidence="4" key="1">
    <citation type="submission" date="2020-10" db="EMBL/GenBank/DDBJ databases">
        <title>Taxonomic study of unclassified bacteria belonging to the class Ktedonobacteria.</title>
        <authorList>
            <person name="Yabe S."/>
            <person name="Wang C.M."/>
            <person name="Zheng Y."/>
            <person name="Sakai Y."/>
            <person name="Cavaletti L."/>
            <person name="Monciardini P."/>
            <person name="Donadio S."/>
        </authorList>
    </citation>
    <scope>NUCLEOTIDE SEQUENCE</scope>
    <source>
        <strain evidence="4">SOSP1-1</strain>
    </source>
</reference>
<evidence type="ECO:0000313" key="5">
    <source>
        <dbReference type="Proteomes" id="UP000612362"/>
    </source>
</evidence>
<evidence type="ECO:0000313" key="4">
    <source>
        <dbReference type="EMBL" id="GHO49730.1"/>
    </source>
</evidence>
<dbReference type="EMBL" id="BNJF01000006">
    <property type="protein sequence ID" value="GHO49730.1"/>
    <property type="molecule type" value="Genomic_DNA"/>
</dbReference>
<dbReference type="GO" id="GO:0003677">
    <property type="term" value="F:DNA binding"/>
    <property type="evidence" value="ECO:0007669"/>
    <property type="project" value="InterPro"/>
</dbReference>
<dbReference type="GO" id="GO:0016987">
    <property type="term" value="F:sigma factor activity"/>
    <property type="evidence" value="ECO:0007669"/>
    <property type="project" value="InterPro"/>
</dbReference>
<dbReference type="Pfam" id="PF08281">
    <property type="entry name" value="Sigma70_r4_2"/>
    <property type="match status" value="1"/>
</dbReference>
<dbReference type="InterPro" id="IPR007627">
    <property type="entry name" value="RNA_pol_sigma70_r2"/>
</dbReference>
<organism evidence="4 5">
    <name type="scientific">Ktedonospora formicarum</name>
    <dbReference type="NCBI Taxonomy" id="2778364"/>
    <lineage>
        <taxon>Bacteria</taxon>
        <taxon>Bacillati</taxon>
        <taxon>Chloroflexota</taxon>
        <taxon>Ktedonobacteria</taxon>
        <taxon>Ktedonobacterales</taxon>
        <taxon>Ktedonobacteraceae</taxon>
        <taxon>Ktedonospora</taxon>
    </lineage>
</organism>
<dbReference type="PANTHER" id="PTHR30173">
    <property type="entry name" value="SIGMA 19 FACTOR"/>
    <property type="match status" value="1"/>
</dbReference>
<keyword evidence="4" id="KW-0240">DNA-directed RNA polymerase</keyword>
<evidence type="ECO:0000259" key="3">
    <source>
        <dbReference type="Pfam" id="PF08281"/>
    </source>
</evidence>
<dbReference type="InterPro" id="IPR036388">
    <property type="entry name" value="WH-like_DNA-bd_sf"/>
</dbReference>
<feature type="domain" description="RNA polymerase sigma factor 70 region 4 type 2" evidence="3">
    <location>
        <begin position="107"/>
        <end position="158"/>
    </location>
</feature>
<dbReference type="PANTHER" id="PTHR30173:SF36">
    <property type="entry name" value="ECF RNA POLYMERASE SIGMA FACTOR SIGJ"/>
    <property type="match status" value="1"/>
</dbReference>
<dbReference type="RefSeq" id="WP_220198836.1">
    <property type="nucleotide sequence ID" value="NZ_BNJF01000006.1"/>
</dbReference>
<evidence type="ECO:0000259" key="2">
    <source>
        <dbReference type="Pfam" id="PF04542"/>
    </source>
</evidence>
<dbReference type="NCBIfam" id="TIGR02957">
    <property type="entry name" value="SigX4"/>
    <property type="match status" value="1"/>
</dbReference>
<dbReference type="InterPro" id="IPR013324">
    <property type="entry name" value="RNA_pol_sigma_r3/r4-like"/>
</dbReference>
<evidence type="ECO:0000256" key="1">
    <source>
        <dbReference type="ARBA" id="ARBA00011344"/>
    </source>
</evidence>
<protein>
    <submittedName>
        <fullName evidence="4">DNA-directed RNA polymerase sigma-70 factor</fullName>
    </submittedName>
</protein>
<dbReference type="SUPFAM" id="SSF88946">
    <property type="entry name" value="Sigma2 domain of RNA polymerase sigma factors"/>
    <property type="match status" value="1"/>
</dbReference>
<comment type="subunit">
    <text evidence="1">Interacts transiently with the RNA polymerase catalytic core formed by RpoA, RpoB, RpoC and RpoZ (2 alpha, 1 beta, 1 beta' and 1 omega subunit) to form the RNA polymerase holoenzyme that can initiate transcription.</text>
</comment>
<dbReference type="AlphaFoldDB" id="A0A8J3MYJ3"/>
<dbReference type="GO" id="GO:0000428">
    <property type="term" value="C:DNA-directed RNA polymerase complex"/>
    <property type="evidence" value="ECO:0007669"/>
    <property type="project" value="UniProtKB-KW"/>
</dbReference>
<dbReference type="InterPro" id="IPR013325">
    <property type="entry name" value="RNA_pol_sigma_r2"/>
</dbReference>
<dbReference type="GO" id="GO:0006352">
    <property type="term" value="P:DNA-templated transcription initiation"/>
    <property type="evidence" value="ECO:0007669"/>
    <property type="project" value="InterPro"/>
</dbReference>
<dbReference type="SUPFAM" id="SSF54427">
    <property type="entry name" value="NTF2-like"/>
    <property type="match status" value="1"/>
</dbReference>
<dbReference type="Gene3D" id="3.10.450.50">
    <property type="match status" value="1"/>
</dbReference>
<dbReference type="InterPro" id="IPR052704">
    <property type="entry name" value="ECF_Sigma-70_Domain"/>
</dbReference>
<gene>
    <name evidence="4" type="ORF">KSX_78930</name>
</gene>
<dbReference type="InterPro" id="IPR013249">
    <property type="entry name" value="RNA_pol_sigma70_r4_t2"/>
</dbReference>
<dbReference type="Gene3D" id="1.10.1740.10">
    <property type="match status" value="1"/>
</dbReference>
<dbReference type="SUPFAM" id="SSF88659">
    <property type="entry name" value="Sigma3 and sigma4 domains of RNA polymerase sigma factors"/>
    <property type="match status" value="1"/>
</dbReference>
<proteinExistence type="predicted"/>
<feature type="domain" description="RNA polymerase sigma-70 region 2" evidence="2">
    <location>
        <begin position="5"/>
        <end position="65"/>
    </location>
</feature>
<dbReference type="Proteomes" id="UP000612362">
    <property type="component" value="Unassembled WGS sequence"/>
</dbReference>
<keyword evidence="4" id="KW-0804">Transcription</keyword>
<sequence>MNESFETYRPYLFAIAYRMLGSAMDAEDLVQETYLRYQTTPPETIRSLKAYLATIISRLCVDQLQLARHQREQYLGPWLPEPIVTTDVSELIRVEKRVDEYESISLAFLVILEQLQPLERAIFLLREVFDYDYAEIAAILDKNEAACRQSLSRAKKHLVDHRPRFSASPELQRQLLTSFFQAVDAGEMNALLDLLAQDVTFWLDGGGKVKGARTRPVSGDQAVARYFINHSGAFRATLPEGARMELAEANGQPALILRAGGRALAVVTIDVVAERIQTLRLVANPDKLTHV</sequence>
<keyword evidence="5" id="KW-1185">Reference proteome</keyword>
<dbReference type="InterPro" id="IPR032710">
    <property type="entry name" value="NTF2-like_dom_sf"/>
</dbReference>
<dbReference type="Pfam" id="PF04542">
    <property type="entry name" value="Sigma70_r2"/>
    <property type="match status" value="1"/>
</dbReference>
<accession>A0A8J3MYJ3</accession>
<dbReference type="InterPro" id="IPR014284">
    <property type="entry name" value="RNA_pol_sigma-70_dom"/>
</dbReference>
<dbReference type="NCBIfam" id="NF007214">
    <property type="entry name" value="PRK09636.1"/>
    <property type="match status" value="1"/>
</dbReference>